<feature type="coiled-coil region" evidence="4">
    <location>
        <begin position="69"/>
        <end position="96"/>
    </location>
</feature>
<dbReference type="Gene3D" id="6.10.340.10">
    <property type="match status" value="1"/>
</dbReference>
<evidence type="ECO:0000256" key="1">
    <source>
        <dbReference type="ARBA" id="ARBA00022500"/>
    </source>
</evidence>
<feature type="domain" description="HAMP" evidence="7">
    <location>
        <begin position="208"/>
        <end position="261"/>
    </location>
</feature>
<dbReference type="PROSITE" id="PS50885">
    <property type="entry name" value="HAMP"/>
    <property type="match status" value="2"/>
</dbReference>
<proteinExistence type="inferred from homology"/>
<evidence type="ECO:0000259" key="6">
    <source>
        <dbReference type="PROSITE" id="PS50111"/>
    </source>
</evidence>
<dbReference type="RefSeq" id="WP_277277083.1">
    <property type="nucleotide sequence ID" value="NZ_JAROCY010000007.1"/>
</dbReference>
<protein>
    <submittedName>
        <fullName evidence="8">HAMP domain-containing methyl-accepting chemotaxis protein</fullName>
    </submittedName>
</protein>
<dbReference type="SUPFAM" id="SSF158472">
    <property type="entry name" value="HAMP domain-like"/>
    <property type="match status" value="1"/>
</dbReference>
<name>A0ABT6CHK5_9SPHN</name>
<keyword evidence="9" id="KW-1185">Reference proteome</keyword>
<dbReference type="InterPro" id="IPR004089">
    <property type="entry name" value="MCPsignal_dom"/>
</dbReference>
<evidence type="ECO:0000256" key="4">
    <source>
        <dbReference type="SAM" id="Coils"/>
    </source>
</evidence>
<evidence type="ECO:0000313" key="8">
    <source>
        <dbReference type="EMBL" id="MDF8333414.1"/>
    </source>
</evidence>
<dbReference type="Gene3D" id="1.10.287.950">
    <property type="entry name" value="Methyl-accepting chemotaxis protein"/>
    <property type="match status" value="1"/>
</dbReference>
<feature type="domain" description="Methyl-accepting transducer" evidence="6">
    <location>
        <begin position="321"/>
        <end position="550"/>
    </location>
</feature>
<dbReference type="EMBL" id="JAROCY010000007">
    <property type="protein sequence ID" value="MDF8333414.1"/>
    <property type="molecule type" value="Genomic_DNA"/>
</dbReference>
<evidence type="ECO:0000256" key="3">
    <source>
        <dbReference type="PROSITE-ProRule" id="PRU00284"/>
    </source>
</evidence>
<keyword evidence="5" id="KW-0472">Membrane</keyword>
<dbReference type="Proteomes" id="UP001222770">
    <property type="component" value="Unassembled WGS sequence"/>
</dbReference>
<dbReference type="PANTHER" id="PTHR43531:SF11">
    <property type="entry name" value="METHYL-ACCEPTING CHEMOTAXIS PROTEIN 3"/>
    <property type="match status" value="1"/>
</dbReference>
<keyword evidence="1" id="KW-0145">Chemotaxis</keyword>
<feature type="transmembrane region" description="Helical" evidence="5">
    <location>
        <begin position="185"/>
        <end position="206"/>
    </location>
</feature>
<dbReference type="InterPro" id="IPR051310">
    <property type="entry name" value="MCP_chemotaxis"/>
</dbReference>
<gene>
    <name evidence="8" type="ORF">POM99_09395</name>
</gene>
<organism evidence="8 9">
    <name type="scientific">Novosphingobium cyanobacteriorum</name>
    <dbReference type="NCBI Taxonomy" id="3024215"/>
    <lineage>
        <taxon>Bacteria</taxon>
        <taxon>Pseudomonadati</taxon>
        <taxon>Pseudomonadota</taxon>
        <taxon>Alphaproteobacteria</taxon>
        <taxon>Sphingomonadales</taxon>
        <taxon>Sphingomonadaceae</taxon>
        <taxon>Novosphingobium</taxon>
    </lineage>
</organism>
<evidence type="ECO:0000259" key="7">
    <source>
        <dbReference type="PROSITE" id="PS50885"/>
    </source>
</evidence>
<dbReference type="InterPro" id="IPR003660">
    <property type="entry name" value="HAMP_dom"/>
</dbReference>
<dbReference type="Pfam" id="PF00672">
    <property type="entry name" value="HAMP"/>
    <property type="match status" value="1"/>
</dbReference>
<dbReference type="CDD" id="cd06225">
    <property type="entry name" value="HAMP"/>
    <property type="match status" value="1"/>
</dbReference>
<dbReference type="SUPFAM" id="SSF58104">
    <property type="entry name" value="Methyl-accepting chemotaxis protein (MCP) signaling domain"/>
    <property type="match status" value="1"/>
</dbReference>
<dbReference type="PANTHER" id="PTHR43531">
    <property type="entry name" value="PROTEIN ICFG"/>
    <property type="match status" value="1"/>
</dbReference>
<evidence type="ECO:0000256" key="5">
    <source>
        <dbReference type="SAM" id="Phobius"/>
    </source>
</evidence>
<keyword evidence="3" id="KW-0807">Transducer</keyword>
<keyword evidence="5" id="KW-0812">Transmembrane</keyword>
<dbReference type="SMART" id="SM00283">
    <property type="entry name" value="MA"/>
    <property type="match status" value="1"/>
</dbReference>
<dbReference type="PROSITE" id="PS50111">
    <property type="entry name" value="CHEMOTAXIS_TRANSDUC_2"/>
    <property type="match status" value="1"/>
</dbReference>
<evidence type="ECO:0000313" key="9">
    <source>
        <dbReference type="Proteomes" id="UP001222770"/>
    </source>
</evidence>
<keyword evidence="5" id="KW-1133">Transmembrane helix</keyword>
<sequence>MTIRDASQKAGLVVTGVLLVAALAMALGVQQVRVNGPVHHRINDISDFTADILPPPLFVTEAMLRVSDAANLGGALDQDKAELKRLETEYRASRQRWAASDIDPSLKRQLDEGAGALADKFWAEVDQNLIPALEREDADGAAIAQGKARILYRKHTEEIRKLAAHAAKVRGALDAQAAWTMQVTVLVMLLAGAVVMGMVVVSLRLLGQRVLRPLAQTADLMRAMAGGDLSRSPEGTARPDEIGEMSRAIVHFRSAALEQREAAERQAVVVSTMGGALERMAAGDLVHRIETAFAPEYETLRTAYNQAAARLDSLVAQVSVTAQDVSNGSTEIRGASDDLARRNHVQAASIEESTAAVQQTAALVTETAQRTREAHAVIAAANTEVESGKQIVEDAVRAMTAIERSSSEIGQIVDLIDAIAFQTNLLALNAGVEAARAGDSGKGFAVVATEVRALAQRSAEAAQGIKTLIATSAREVSAGVALVGNTGEALSAIVERTSGIAALIAEISRSAEDQASSMSHVNAAVLEIDRLTQQNVAMVEESTAAARSLAQEADSLAQMVAQFRTSATGPAAQMRPGAMRRAA</sequence>
<accession>A0ABT6CHK5</accession>
<dbReference type="SMART" id="SM00304">
    <property type="entry name" value="HAMP"/>
    <property type="match status" value="2"/>
</dbReference>
<dbReference type="CDD" id="cd11386">
    <property type="entry name" value="MCP_signal"/>
    <property type="match status" value="1"/>
</dbReference>
<feature type="domain" description="HAMP" evidence="7">
    <location>
        <begin position="264"/>
        <end position="316"/>
    </location>
</feature>
<keyword evidence="4" id="KW-0175">Coiled coil</keyword>
<reference evidence="8 9" key="1">
    <citation type="submission" date="2023-03" db="EMBL/GenBank/DDBJ databases">
        <title>Novosphingobium cyanobacteriorum sp. nov., isolated from a eutrophic reservoir during the Microcystis bloom period.</title>
        <authorList>
            <person name="Kang M."/>
            <person name="Le V."/>
            <person name="Ko S.-R."/>
            <person name="Lee S.-A."/>
            <person name="Ahn C.-Y."/>
        </authorList>
    </citation>
    <scope>NUCLEOTIDE SEQUENCE [LARGE SCALE GENOMIC DNA]</scope>
    <source>
        <strain evidence="8 9">HBC54</strain>
    </source>
</reference>
<comment type="similarity">
    <text evidence="2">Belongs to the methyl-accepting chemotaxis (MCP) protein family.</text>
</comment>
<comment type="caution">
    <text evidence="8">The sequence shown here is derived from an EMBL/GenBank/DDBJ whole genome shotgun (WGS) entry which is preliminary data.</text>
</comment>
<dbReference type="Pfam" id="PF00015">
    <property type="entry name" value="MCPsignal"/>
    <property type="match status" value="1"/>
</dbReference>
<evidence type="ECO:0000256" key="2">
    <source>
        <dbReference type="ARBA" id="ARBA00029447"/>
    </source>
</evidence>